<evidence type="ECO:0000256" key="5">
    <source>
        <dbReference type="ARBA" id="ARBA00023136"/>
    </source>
</evidence>
<keyword evidence="5 6" id="KW-0472">Membrane</keyword>
<dbReference type="GO" id="GO:0000139">
    <property type="term" value="C:Golgi membrane"/>
    <property type="evidence" value="ECO:0007669"/>
    <property type="project" value="TreeGrafter"/>
</dbReference>
<comment type="similarity">
    <text evidence="2">Belongs to the SVP26 family.</text>
</comment>
<evidence type="ECO:0000313" key="7">
    <source>
        <dbReference type="EMBL" id="GMM51763.1"/>
    </source>
</evidence>
<name>A0AAV5RLY7_STABA</name>
<dbReference type="InterPro" id="IPR007277">
    <property type="entry name" value="Svp26/Tex261"/>
</dbReference>
<evidence type="ECO:0000256" key="3">
    <source>
        <dbReference type="ARBA" id="ARBA00022692"/>
    </source>
</evidence>
<feature type="transmembrane region" description="Helical" evidence="6">
    <location>
        <begin position="43"/>
        <end position="61"/>
    </location>
</feature>
<dbReference type="PANTHER" id="PTHR13144:SF0">
    <property type="entry name" value="PROTEIN TEX261"/>
    <property type="match status" value="1"/>
</dbReference>
<keyword evidence="3 6" id="KW-0812">Transmembrane</keyword>
<evidence type="ECO:0000256" key="2">
    <source>
        <dbReference type="ARBA" id="ARBA00008096"/>
    </source>
</evidence>
<feature type="transmembrane region" description="Helical" evidence="6">
    <location>
        <begin position="142"/>
        <end position="161"/>
    </location>
</feature>
<dbReference type="Pfam" id="PF04148">
    <property type="entry name" value="Erv26"/>
    <property type="match status" value="1"/>
</dbReference>
<keyword evidence="4 6" id="KW-1133">Transmembrane helix</keyword>
<accession>A0AAV5RLY7</accession>
<reference evidence="7 8" key="1">
    <citation type="journal article" date="2023" name="Elife">
        <title>Identification of key yeast species and microbe-microbe interactions impacting larval growth of Drosophila in the wild.</title>
        <authorList>
            <person name="Mure A."/>
            <person name="Sugiura Y."/>
            <person name="Maeda R."/>
            <person name="Honda K."/>
            <person name="Sakurai N."/>
            <person name="Takahashi Y."/>
            <person name="Watada M."/>
            <person name="Katoh T."/>
            <person name="Gotoh A."/>
            <person name="Gotoh Y."/>
            <person name="Taniguchi I."/>
            <person name="Nakamura K."/>
            <person name="Hayashi T."/>
            <person name="Katayama T."/>
            <person name="Uemura T."/>
            <person name="Hattori Y."/>
        </authorList>
    </citation>
    <scope>NUCLEOTIDE SEQUENCE [LARGE SCALE GENOMIC DNA]</scope>
    <source>
        <strain evidence="7 8">SB-73</strain>
    </source>
</reference>
<evidence type="ECO:0000256" key="6">
    <source>
        <dbReference type="SAM" id="Phobius"/>
    </source>
</evidence>
<dbReference type="GO" id="GO:0005789">
    <property type="term" value="C:endoplasmic reticulum membrane"/>
    <property type="evidence" value="ECO:0007669"/>
    <property type="project" value="TreeGrafter"/>
</dbReference>
<gene>
    <name evidence="7" type="ORF">DASB73_027260</name>
</gene>
<evidence type="ECO:0000256" key="1">
    <source>
        <dbReference type="ARBA" id="ARBA00004141"/>
    </source>
</evidence>
<dbReference type="GO" id="GO:0006888">
    <property type="term" value="P:endoplasmic reticulum to Golgi vesicle-mediated transport"/>
    <property type="evidence" value="ECO:0007669"/>
    <property type="project" value="InterPro"/>
</dbReference>
<organism evidence="7 8">
    <name type="scientific">Starmerella bacillaris</name>
    <name type="common">Yeast</name>
    <name type="synonym">Candida zemplinina</name>
    <dbReference type="NCBI Taxonomy" id="1247836"/>
    <lineage>
        <taxon>Eukaryota</taxon>
        <taxon>Fungi</taxon>
        <taxon>Dikarya</taxon>
        <taxon>Ascomycota</taxon>
        <taxon>Saccharomycotina</taxon>
        <taxon>Dipodascomycetes</taxon>
        <taxon>Dipodascales</taxon>
        <taxon>Trichomonascaceae</taxon>
        <taxon>Starmerella</taxon>
    </lineage>
</organism>
<comment type="subcellular location">
    <subcellularLocation>
        <location evidence="1">Membrane</location>
        <topology evidence="1">Multi-pass membrane protein</topology>
    </subcellularLocation>
</comment>
<dbReference type="Proteomes" id="UP001362899">
    <property type="component" value="Unassembled WGS sequence"/>
</dbReference>
<dbReference type="GO" id="GO:0030134">
    <property type="term" value="C:COPII-coated ER to Golgi transport vesicle"/>
    <property type="evidence" value="ECO:0007669"/>
    <property type="project" value="TreeGrafter"/>
</dbReference>
<feature type="transmembrane region" description="Helical" evidence="6">
    <location>
        <begin position="93"/>
        <end position="113"/>
    </location>
</feature>
<dbReference type="GO" id="GO:0097020">
    <property type="term" value="F:COPII receptor activity"/>
    <property type="evidence" value="ECO:0007669"/>
    <property type="project" value="InterPro"/>
</dbReference>
<comment type="caution">
    <text evidence="7">The sequence shown here is derived from an EMBL/GenBank/DDBJ whole genome shotgun (WGS) entry which is preliminary data.</text>
</comment>
<dbReference type="AlphaFoldDB" id="A0AAV5RLY7"/>
<evidence type="ECO:0000313" key="8">
    <source>
        <dbReference type="Proteomes" id="UP001362899"/>
    </source>
</evidence>
<dbReference type="EMBL" id="BTGC01000008">
    <property type="protein sequence ID" value="GMM51763.1"/>
    <property type="molecule type" value="Genomic_DNA"/>
</dbReference>
<evidence type="ECO:0000256" key="4">
    <source>
        <dbReference type="ARBA" id="ARBA00022989"/>
    </source>
</evidence>
<keyword evidence="8" id="KW-1185">Reference proteome</keyword>
<sequence>MFMRLLSVVGCLVGLSVSIYTLSTALYTISNQLESHTRTTKTWITRLLFFIIITHLLLWIGDDLSFYRTFWSLGNDLLYLEVMREFPQVKMTSLIFIASCIASVISHFTWYQYFTRPELPPHAIRGLIPNYKGHTLLTYTQLFSFFGILIWSVPLLLFLCINVNEYASPLSAAGDDDLEYDHDIKPQRKGLAKYVFGKIAHFGKSKSDMFSFSSDQGLPF</sequence>
<proteinExistence type="inferred from homology"/>
<protein>
    <submittedName>
        <fullName evidence="7">Svp26 protein</fullName>
    </submittedName>
</protein>
<dbReference type="PANTHER" id="PTHR13144">
    <property type="entry name" value="TEX261 PROTEIN"/>
    <property type="match status" value="1"/>
</dbReference>